<dbReference type="RefSeq" id="WP_012088016.1">
    <property type="nucleotide sequence ID" value="NC_009664.2"/>
</dbReference>
<dbReference type="HOGENOM" id="CLU_1501582_0_0_11"/>
<dbReference type="EMBL" id="CP000750">
    <property type="protein sequence ID" value="ABS03766.1"/>
    <property type="molecule type" value="Genomic_DNA"/>
</dbReference>
<sequence length="179" mass="19424">MPSGQSLGWDPHQQELWGVIAPGRDPEDQRRTFELTRDESSITWGMDTGRLDCEYEVSVTRYPRVMFDFTLLDDSAPDSWLELVEVSKASGTSIGLNAVDGAAVGSGGVGVELEDDLGTLYSAATNHVGSDYGLIFRPRPPAAASELRISVVQGERVLARYVADLTRPQPVRSGLEATP</sequence>
<evidence type="ECO:0000313" key="1">
    <source>
        <dbReference type="EMBL" id="ABS03766.1"/>
    </source>
</evidence>
<dbReference type="AlphaFoldDB" id="A6WAC7"/>
<evidence type="ECO:0000313" key="2">
    <source>
        <dbReference type="Proteomes" id="UP000001116"/>
    </source>
</evidence>
<protein>
    <submittedName>
        <fullName evidence="1">Uncharacterized protein</fullName>
    </submittedName>
</protein>
<proteinExistence type="predicted"/>
<keyword evidence="2" id="KW-1185">Reference proteome</keyword>
<accession>A6WAC7</accession>
<name>A6WAC7_KINRD</name>
<organism evidence="1 2">
    <name type="scientific">Kineococcus radiotolerans (strain ATCC BAA-149 / DSM 14245 / SRS30216)</name>
    <dbReference type="NCBI Taxonomy" id="266940"/>
    <lineage>
        <taxon>Bacteria</taxon>
        <taxon>Bacillati</taxon>
        <taxon>Actinomycetota</taxon>
        <taxon>Actinomycetes</taxon>
        <taxon>Kineosporiales</taxon>
        <taxon>Kineosporiaceae</taxon>
        <taxon>Kineococcus</taxon>
    </lineage>
</organism>
<dbReference type="KEGG" id="kra:Krad_2285"/>
<gene>
    <name evidence="1" type="ordered locus">Krad_2285</name>
</gene>
<reference evidence="2" key="1">
    <citation type="journal article" date="2008" name="PLoS ONE">
        <title>Survival in nuclear waste, extreme resistance, and potential applications gleaned from the genome sequence of Kineococcus radiotolerans SRS30216.</title>
        <authorList>
            <person name="Bagwell C.E."/>
            <person name="Bhat S."/>
            <person name="Hawkins G.M."/>
            <person name="Smith B.W."/>
            <person name="Biswas T."/>
            <person name="Hoover T.R."/>
            <person name="Saunders E."/>
            <person name="Han C.S."/>
            <person name="Tsodikov O.V."/>
            <person name="Shimkets L.J."/>
        </authorList>
    </citation>
    <scope>NUCLEOTIDE SEQUENCE [LARGE SCALE GENOMIC DNA]</scope>
    <source>
        <strain evidence="2">ATCC BAA-149 / DSM 14245 / SRS30216</strain>
    </source>
</reference>
<dbReference type="Proteomes" id="UP000001116">
    <property type="component" value="Chromosome"/>
</dbReference>